<feature type="region of interest" description="Disordered" evidence="6">
    <location>
        <begin position="1"/>
        <end position="23"/>
    </location>
</feature>
<dbReference type="RefSeq" id="XP_035340542.1">
    <property type="nucleotide sequence ID" value="XM_035484649.1"/>
</dbReference>
<dbReference type="Pfam" id="PF00172">
    <property type="entry name" value="Zn_clus"/>
    <property type="match status" value="1"/>
</dbReference>
<dbReference type="KEGG" id="trg:TRUGW13939_01449"/>
<evidence type="ECO:0000259" key="7">
    <source>
        <dbReference type="PROSITE" id="PS50048"/>
    </source>
</evidence>
<evidence type="ECO:0000256" key="4">
    <source>
        <dbReference type="ARBA" id="ARBA00023163"/>
    </source>
</evidence>
<feature type="domain" description="Zn(2)-C6 fungal-type" evidence="7">
    <location>
        <begin position="29"/>
        <end position="59"/>
    </location>
</feature>
<dbReference type="Gene3D" id="4.10.240.10">
    <property type="entry name" value="Zn(2)-C6 fungal-type DNA-binding domain"/>
    <property type="match status" value="1"/>
</dbReference>
<gene>
    <name evidence="8" type="ORF">TRUGW13939_01449</name>
</gene>
<dbReference type="GO" id="GO:0008270">
    <property type="term" value="F:zinc ion binding"/>
    <property type="evidence" value="ECO:0007669"/>
    <property type="project" value="InterPro"/>
</dbReference>
<keyword evidence="2" id="KW-0805">Transcription regulation</keyword>
<evidence type="ECO:0000313" key="8">
    <source>
        <dbReference type="EMBL" id="QKX54363.1"/>
    </source>
</evidence>
<protein>
    <recommendedName>
        <fullName evidence="7">Zn(2)-C6 fungal-type domain-containing protein</fullName>
    </recommendedName>
</protein>
<sequence length="642" mass="71930">MTDAGVVDKLPRRRKPRKSRGRGLRTTAGCLICKQRHVKCDEVRPQCGPCRKGRRPCAYGSSHSDTKPGSADNSYFLGESDNSADVDNNTEDENVSPNVQEHGHLATIVSPAIPHHPTTAAMATLPLASPISYQTTAAISPATEKSFGGHAPYSWFELLATDVANTDNTFLLSPAGQVDTPAEAPLYQENHNSPSSDLLIPRNQRERQSFRAAAFGDIPGNNNIATSAIPTAASPAAVLDDSKTSWNLAAPVNLSSQERYILSHFIRHLSTWLDFFDPLRHFGSLVPHLALNNVGLLKALLALSARHISICENAMSLGVTQRESPDAHRSHPTEASTTDRETAVQYYYETLQYLHKAMHYRSYTWSRELVATAILISTYEMIDGSNKDWERHLKGVFWIQRSQDNDGECGGLRQAVWWTWLQQDIWVALMERRRVFSFWRPTRPVDSLNAPELACRASYLLAQCINYASCEEIQGQTIDQRLTRGNELFQMIEDWNHSLPPEFNPLPTTSQSGDNNIIFPEIWIYPPSYAAAVQMHNLSRILLLMHRPLCGGHREYSIIQRAIRHAVEIVCGIARTVEKGCMPANYVSILCLFMAGIALHVPHERAVVLGLIESCEQQMTWSKRSLRMELELEWRKIDAGNA</sequence>
<dbReference type="GO" id="GO:0000976">
    <property type="term" value="F:transcription cis-regulatory region binding"/>
    <property type="evidence" value="ECO:0007669"/>
    <property type="project" value="TreeGrafter"/>
</dbReference>
<dbReference type="AlphaFoldDB" id="A0A7H8QMF9"/>
<feature type="compositionally biased region" description="Basic residues" evidence="6">
    <location>
        <begin position="11"/>
        <end position="23"/>
    </location>
</feature>
<evidence type="ECO:0000256" key="3">
    <source>
        <dbReference type="ARBA" id="ARBA00023125"/>
    </source>
</evidence>
<dbReference type="GeneID" id="55988960"/>
<dbReference type="OrthoDB" id="5319341at2759"/>
<accession>A0A7H8QMF9</accession>
<dbReference type="SMART" id="SM00066">
    <property type="entry name" value="GAL4"/>
    <property type="match status" value="1"/>
</dbReference>
<dbReference type="PANTHER" id="PTHR37534">
    <property type="entry name" value="TRANSCRIPTIONAL ACTIVATOR PROTEIN UGA3"/>
    <property type="match status" value="1"/>
</dbReference>
<keyword evidence="5" id="KW-0539">Nucleus</keyword>
<dbReference type="GO" id="GO:0005634">
    <property type="term" value="C:nucleus"/>
    <property type="evidence" value="ECO:0007669"/>
    <property type="project" value="UniProtKB-SubCell"/>
</dbReference>
<name>A0A7H8QMF9_TALRU</name>
<evidence type="ECO:0000256" key="6">
    <source>
        <dbReference type="SAM" id="MobiDB-lite"/>
    </source>
</evidence>
<evidence type="ECO:0000313" key="9">
    <source>
        <dbReference type="Proteomes" id="UP000509510"/>
    </source>
</evidence>
<dbReference type="InterPro" id="IPR001138">
    <property type="entry name" value="Zn2Cys6_DnaBD"/>
</dbReference>
<dbReference type="EMBL" id="CP055898">
    <property type="protein sequence ID" value="QKX54363.1"/>
    <property type="molecule type" value="Genomic_DNA"/>
</dbReference>
<dbReference type="InterPro" id="IPR021858">
    <property type="entry name" value="Fun_TF"/>
</dbReference>
<dbReference type="PANTHER" id="PTHR37534:SF3">
    <property type="entry name" value="ZN(II)2CYS6 TRANSCRIPTION FACTOR (EUROFUNG)"/>
    <property type="match status" value="1"/>
</dbReference>
<reference evidence="9" key="1">
    <citation type="submission" date="2020-06" db="EMBL/GenBank/DDBJ databases">
        <title>A chromosome-scale genome assembly of Talaromyces rugulosus W13939.</title>
        <authorList>
            <person name="Wang B."/>
            <person name="Guo L."/>
            <person name="Ye K."/>
            <person name="Wang L."/>
        </authorList>
    </citation>
    <scope>NUCLEOTIDE SEQUENCE [LARGE SCALE GENOMIC DNA]</scope>
    <source>
        <strain evidence="9">W13939</strain>
    </source>
</reference>
<dbReference type="Proteomes" id="UP000509510">
    <property type="component" value="Chromosome I"/>
</dbReference>
<evidence type="ECO:0000256" key="1">
    <source>
        <dbReference type="ARBA" id="ARBA00004123"/>
    </source>
</evidence>
<dbReference type="GO" id="GO:0000981">
    <property type="term" value="F:DNA-binding transcription factor activity, RNA polymerase II-specific"/>
    <property type="evidence" value="ECO:0007669"/>
    <property type="project" value="InterPro"/>
</dbReference>
<keyword evidence="4" id="KW-0804">Transcription</keyword>
<dbReference type="PROSITE" id="PS00463">
    <property type="entry name" value="ZN2_CY6_FUNGAL_1"/>
    <property type="match status" value="1"/>
</dbReference>
<comment type="subcellular location">
    <subcellularLocation>
        <location evidence="1">Nucleus</location>
    </subcellularLocation>
</comment>
<dbReference type="CDD" id="cd12148">
    <property type="entry name" value="fungal_TF_MHR"/>
    <property type="match status" value="1"/>
</dbReference>
<feature type="compositionally biased region" description="Acidic residues" evidence="6">
    <location>
        <begin position="82"/>
        <end position="94"/>
    </location>
</feature>
<organism evidence="8 9">
    <name type="scientific">Talaromyces rugulosus</name>
    <name type="common">Penicillium rugulosum</name>
    <dbReference type="NCBI Taxonomy" id="121627"/>
    <lineage>
        <taxon>Eukaryota</taxon>
        <taxon>Fungi</taxon>
        <taxon>Dikarya</taxon>
        <taxon>Ascomycota</taxon>
        <taxon>Pezizomycotina</taxon>
        <taxon>Eurotiomycetes</taxon>
        <taxon>Eurotiomycetidae</taxon>
        <taxon>Eurotiales</taxon>
        <taxon>Trichocomaceae</taxon>
        <taxon>Talaromyces</taxon>
        <taxon>Talaromyces sect. Islandici</taxon>
    </lineage>
</organism>
<dbReference type="GO" id="GO:0045944">
    <property type="term" value="P:positive regulation of transcription by RNA polymerase II"/>
    <property type="evidence" value="ECO:0007669"/>
    <property type="project" value="TreeGrafter"/>
</dbReference>
<dbReference type="InterPro" id="IPR036864">
    <property type="entry name" value="Zn2-C6_fun-type_DNA-bd_sf"/>
</dbReference>
<dbReference type="Pfam" id="PF11951">
    <property type="entry name" value="Fungal_trans_2"/>
    <property type="match status" value="1"/>
</dbReference>
<dbReference type="PROSITE" id="PS50048">
    <property type="entry name" value="ZN2_CY6_FUNGAL_2"/>
    <property type="match status" value="1"/>
</dbReference>
<dbReference type="CDD" id="cd00067">
    <property type="entry name" value="GAL4"/>
    <property type="match status" value="1"/>
</dbReference>
<evidence type="ECO:0000256" key="5">
    <source>
        <dbReference type="ARBA" id="ARBA00023242"/>
    </source>
</evidence>
<keyword evidence="3" id="KW-0238">DNA-binding</keyword>
<proteinExistence type="predicted"/>
<dbReference type="SUPFAM" id="SSF57701">
    <property type="entry name" value="Zn2/Cys6 DNA-binding domain"/>
    <property type="match status" value="1"/>
</dbReference>
<keyword evidence="9" id="KW-1185">Reference proteome</keyword>
<evidence type="ECO:0000256" key="2">
    <source>
        <dbReference type="ARBA" id="ARBA00023015"/>
    </source>
</evidence>
<feature type="region of interest" description="Disordered" evidence="6">
    <location>
        <begin position="54"/>
        <end position="95"/>
    </location>
</feature>